<dbReference type="Proteomes" id="UP000327013">
    <property type="component" value="Chromosome 1"/>
</dbReference>
<dbReference type="Gene3D" id="3.30.70.1560">
    <property type="entry name" value="Alpha-L RNA-binding motif"/>
    <property type="match status" value="1"/>
</dbReference>
<dbReference type="FunFam" id="3.30.70.580:FF:000013">
    <property type="entry name" value="Ribosomal large subunit pseudouridine synthase B"/>
    <property type="match status" value="1"/>
</dbReference>
<dbReference type="InterPro" id="IPR002942">
    <property type="entry name" value="S4_RNA-bd"/>
</dbReference>
<dbReference type="SUPFAM" id="SSF55120">
    <property type="entry name" value="Pseudouridine synthase"/>
    <property type="match status" value="1"/>
</dbReference>
<sequence length="376" mass="41732">MANAETETKKANNKNKNKKAKSPENASMEPKYSKAARRFFNQNFKEPAQRLGKVLAAAGVASRRNSEELIFEGKVTVNGSVCNAPQTRVDPARDIIYVNGNRLPKRQPPKVYLALNKPKGYICSSGDKESKSVLSLFDDFWTNWGKRNPGLPKPRLFTVGRLDVATTGLIIVTNDGDFAQRLSHPSSNLTKEYIAAIDGVVNKRHLIAIGEGTVVEGIHCIPDSVELLPRQPDIPRPRLRIVVHDGRKHEVRELVKSAGLEIHSVKRVRIGGYRLPTDIGVKKSAARLLELSFSLLWVGSHWVVIPTPWGSDRILIHELSWTAAMQVIFIVIRSSTITEKARSGQIIHVDVHSADDNKGEPVKEMVMVLKVLLASD</sequence>
<dbReference type="PANTHER" id="PTHR47683:SF2">
    <property type="entry name" value="RNA-BINDING S4 DOMAIN-CONTAINING PROTEIN"/>
    <property type="match status" value="1"/>
</dbReference>
<dbReference type="GO" id="GO:0032544">
    <property type="term" value="P:plastid translation"/>
    <property type="evidence" value="ECO:0007669"/>
    <property type="project" value="TreeGrafter"/>
</dbReference>
<feature type="region of interest" description="Disordered" evidence="4">
    <location>
        <begin position="1"/>
        <end position="31"/>
    </location>
</feature>
<dbReference type="SUPFAM" id="SSF55174">
    <property type="entry name" value="Alpha-L RNA-binding motif"/>
    <property type="match status" value="1"/>
</dbReference>
<dbReference type="GO" id="GO:0009982">
    <property type="term" value="F:pseudouridine synthase activity"/>
    <property type="evidence" value="ECO:0007669"/>
    <property type="project" value="InterPro"/>
</dbReference>
<dbReference type="SMART" id="SM00363">
    <property type="entry name" value="S4"/>
    <property type="match status" value="1"/>
</dbReference>
<dbReference type="GO" id="GO:0000489">
    <property type="term" value="P:maturation of SSU-rRNA from tetracistronic rRNA transcript (SSU-rRNA, LSU-rRNA, 4.5S-rRNA, 5S-rRNA)"/>
    <property type="evidence" value="ECO:0007669"/>
    <property type="project" value="TreeGrafter"/>
</dbReference>
<dbReference type="PANTHER" id="PTHR47683">
    <property type="entry name" value="PSEUDOURIDINE SYNTHASE FAMILY PROTEIN-RELATED"/>
    <property type="match status" value="1"/>
</dbReference>
<dbReference type="PROSITE" id="PS01149">
    <property type="entry name" value="PSI_RSU"/>
    <property type="match status" value="1"/>
</dbReference>
<dbReference type="FunFam" id="3.30.70.1560:FF:000004">
    <property type="entry name" value="Ribosomal large subunit pseudouridine synthase B"/>
    <property type="match status" value="1"/>
</dbReference>
<dbReference type="InterPro" id="IPR050343">
    <property type="entry name" value="RsuA_PseudoU_synthase"/>
</dbReference>
<dbReference type="Gene3D" id="3.10.290.10">
    <property type="entry name" value="RNA-binding S4 domain"/>
    <property type="match status" value="1"/>
</dbReference>
<comment type="similarity">
    <text evidence="1">Belongs to the pseudouridine synthase RsuA family.</text>
</comment>
<evidence type="ECO:0000313" key="7">
    <source>
        <dbReference type="Proteomes" id="UP000327013"/>
    </source>
</evidence>
<accession>A0A5N6QF46</accession>
<proteinExistence type="inferred from homology"/>
<evidence type="ECO:0000256" key="4">
    <source>
        <dbReference type="SAM" id="MobiDB-lite"/>
    </source>
</evidence>
<keyword evidence="7" id="KW-1185">Reference proteome</keyword>
<feature type="domain" description="RNA-binding S4" evidence="5">
    <location>
        <begin position="49"/>
        <end position="109"/>
    </location>
</feature>
<evidence type="ECO:0000313" key="6">
    <source>
        <dbReference type="EMBL" id="KAE7997004.1"/>
    </source>
</evidence>
<feature type="compositionally biased region" description="Basic and acidic residues" evidence="4">
    <location>
        <begin position="1"/>
        <end position="10"/>
    </location>
</feature>
<keyword evidence="3" id="KW-0694">RNA-binding</keyword>
<dbReference type="Gene3D" id="3.30.70.580">
    <property type="entry name" value="Pseudouridine synthase I, catalytic domain, N-terminal subdomain"/>
    <property type="match status" value="1"/>
</dbReference>
<dbReference type="Pfam" id="PF00849">
    <property type="entry name" value="PseudoU_synth_2"/>
    <property type="match status" value="1"/>
</dbReference>
<reference evidence="6 7" key="1">
    <citation type="submission" date="2019-06" db="EMBL/GenBank/DDBJ databases">
        <title>A chromosomal-level reference genome of Carpinus fangiana (Coryloideae, Betulaceae).</title>
        <authorList>
            <person name="Yang X."/>
            <person name="Wang Z."/>
            <person name="Zhang L."/>
            <person name="Hao G."/>
            <person name="Liu J."/>
            <person name="Yang Y."/>
        </authorList>
    </citation>
    <scope>NUCLEOTIDE SEQUENCE [LARGE SCALE GENOMIC DNA]</scope>
    <source>
        <strain evidence="6">Cfa_2016G</strain>
        <tissue evidence="6">Leaf</tissue>
    </source>
</reference>
<dbReference type="Pfam" id="PF01479">
    <property type="entry name" value="S4"/>
    <property type="match status" value="1"/>
</dbReference>
<gene>
    <name evidence="6" type="ORF">FH972_001679</name>
</gene>
<evidence type="ECO:0000256" key="1">
    <source>
        <dbReference type="ARBA" id="ARBA00008348"/>
    </source>
</evidence>
<protein>
    <recommendedName>
        <fullName evidence="5">RNA-binding S4 domain-containing protein</fullName>
    </recommendedName>
</protein>
<keyword evidence="2" id="KW-0413">Isomerase</keyword>
<organism evidence="6 7">
    <name type="scientific">Carpinus fangiana</name>
    <dbReference type="NCBI Taxonomy" id="176857"/>
    <lineage>
        <taxon>Eukaryota</taxon>
        <taxon>Viridiplantae</taxon>
        <taxon>Streptophyta</taxon>
        <taxon>Embryophyta</taxon>
        <taxon>Tracheophyta</taxon>
        <taxon>Spermatophyta</taxon>
        <taxon>Magnoliopsida</taxon>
        <taxon>eudicotyledons</taxon>
        <taxon>Gunneridae</taxon>
        <taxon>Pentapetalae</taxon>
        <taxon>rosids</taxon>
        <taxon>fabids</taxon>
        <taxon>Fagales</taxon>
        <taxon>Betulaceae</taxon>
        <taxon>Carpinus</taxon>
    </lineage>
</organism>
<feature type="compositionally biased region" description="Basic residues" evidence="4">
    <location>
        <begin position="11"/>
        <end position="20"/>
    </location>
</feature>
<evidence type="ECO:0000256" key="3">
    <source>
        <dbReference type="PROSITE-ProRule" id="PRU00182"/>
    </source>
</evidence>
<dbReference type="GO" id="GO:0001522">
    <property type="term" value="P:pseudouridine synthesis"/>
    <property type="evidence" value="ECO:0007669"/>
    <property type="project" value="InterPro"/>
</dbReference>
<dbReference type="AlphaFoldDB" id="A0A5N6QF46"/>
<dbReference type="InterPro" id="IPR020103">
    <property type="entry name" value="PsdUridine_synth_cat_dom_sf"/>
</dbReference>
<dbReference type="GO" id="GO:0000488">
    <property type="term" value="P:maturation of LSU-rRNA from tetracistronic rRNA transcript (SSU-rRNA, LSU-rRNA, 4.5S-rRNA, 5S-rRNA)"/>
    <property type="evidence" value="ECO:0007669"/>
    <property type="project" value="TreeGrafter"/>
</dbReference>
<dbReference type="InterPro" id="IPR042092">
    <property type="entry name" value="PsdUridine_s_RsuA/RluB/E/F_cat"/>
</dbReference>
<dbReference type="GO" id="GO:0003723">
    <property type="term" value="F:RNA binding"/>
    <property type="evidence" value="ECO:0007669"/>
    <property type="project" value="UniProtKB-KW"/>
</dbReference>
<dbReference type="PROSITE" id="PS50889">
    <property type="entry name" value="S4"/>
    <property type="match status" value="1"/>
</dbReference>
<name>A0A5N6QF46_9ROSI</name>
<dbReference type="FunFam" id="3.10.290.10:FF:000003">
    <property type="entry name" value="Pseudouridine synthase"/>
    <property type="match status" value="1"/>
</dbReference>
<dbReference type="InterPro" id="IPR020094">
    <property type="entry name" value="TruA/RsuA/RluB/E/F_N"/>
</dbReference>
<dbReference type="InterPro" id="IPR036986">
    <property type="entry name" value="S4_RNA-bd_sf"/>
</dbReference>
<dbReference type="OrthoDB" id="440619at2759"/>
<dbReference type="InterPro" id="IPR018496">
    <property type="entry name" value="PsdUridine_synth_RsuA/RluB_CS"/>
</dbReference>
<dbReference type="GO" id="GO:0009507">
    <property type="term" value="C:chloroplast"/>
    <property type="evidence" value="ECO:0007669"/>
    <property type="project" value="TreeGrafter"/>
</dbReference>
<dbReference type="EMBL" id="CM017321">
    <property type="protein sequence ID" value="KAE7997004.1"/>
    <property type="molecule type" value="Genomic_DNA"/>
</dbReference>
<evidence type="ECO:0000259" key="5">
    <source>
        <dbReference type="SMART" id="SM00363"/>
    </source>
</evidence>
<dbReference type="InterPro" id="IPR006145">
    <property type="entry name" value="PsdUridine_synth_RsuA/RluA"/>
</dbReference>
<evidence type="ECO:0000256" key="2">
    <source>
        <dbReference type="ARBA" id="ARBA00023235"/>
    </source>
</evidence>
<dbReference type="CDD" id="cd00165">
    <property type="entry name" value="S4"/>
    <property type="match status" value="1"/>
</dbReference>